<protein>
    <submittedName>
        <fullName evidence="1">Uncharacterized protein</fullName>
    </submittedName>
</protein>
<name>A0ACC2SW82_9FUNG</name>
<organism evidence="1 2">
    <name type="scientific">Entomophthora muscae</name>
    <dbReference type="NCBI Taxonomy" id="34485"/>
    <lineage>
        <taxon>Eukaryota</taxon>
        <taxon>Fungi</taxon>
        <taxon>Fungi incertae sedis</taxon>
        <taxon>Zoopagomycota</taxon>
        <taxon>Entomophthoromycotina</taxon>
        <taxon>Entomophthoromycetes</taxon>
        <taxon>Entomophthorales</taxon>
        <taxon>Entomophthoraceae</taxon>
        <taxon>Entomophthora</taxon>
    </lineage>
</organism>
<evidence type="ECO:0000313" key="2">
    <source>
        <dbReference type="Proteomes" id="UP001165960"/>
    </source>
</evidence>
<proteinExistence type="predicted"/>
<dbReference type="EMBL" id="QTSX02004286">
    <property type="protein sequence ID" value="KAJ9066539.1"/>
    <property type="molecule type" value="Genomic_DNA"/>
</dbReference>
<sequence>MVKQQDSASQAPDSGLKVHKSEVAISKAALKDVKPLTNELPKGAQNSSDTSSLDLTGAVSDGILDLDTVSDTTPKVPLPPKKDSVKADADSGSSRKVSDIDLSLEEEKRRRRAERFGTAASSTTPPKTVATKPISVEEELEKRRKRAERFNTMKESSPTTSTTPTPDIGKNLAPSLKALSAIDEKEKLRLRAERFGIVSSSSSKKSKRKALESENPKKATSNSIATTPTGGKKKLEARAKRFKPNSTVTSTPTFILSPEDAAKLAKRAERFGINKS</sequence>
<reference evidence="1" key="1">
    <citation type="submission" date="2022-04" db="EMBL/GenBank/DDBJ databases">
        <title>Genome of the entomopathogenic fungus Entomophthora muscae.</title>
        <authorList>
            <person name="Elya C."/>
            <person name="Lovett B.R."/>
            <person name="Lee E."/>
            <person name="Macias A.M."/>
            <person name="Hajek A.E."/>
            <person name="De Bivort B.L."/>
            <person name="Kasson M.T."/>
            <person name="De Fine Licht H.H."/>
            <person name="Stajich J.E."/>
        </authorList>
    </citation>
    <scope>NUCLEOTIDE SEQUENCE</scope>
    <source>
        <strain evidence="1">Berkeley</strain>
    </source>
</reference>
<accession>A0ACC2SW82</accession>
<dbReference type="Proteomes" id="UP001165960">
    <property type="component" value="Unassembled WGS sequence"/>
</dbReference>
<keyword evidence="2" id="KW-1185">Reference proteome</keyword>
<gene>
    <name evidence="1" type="ORF">DSO57_1008477</name>
</gene>
<evidence type="ECO:0000313" key="1">
    <source>
        <dbReference type="EMBL" id="KAJ9066539.1"/>
    </source>
</evidence>
<comment type="caution">
    <text evidence="1">The sequence shown here is derived from an EMBL/GenBank/DDBJ whole genome shotgun (WGS) entry which is preliminary data.</text>
</comment>